<protein>
    <recommendedName>
        <fullName evidence="5">Mobilization protein</fullName>
    </recommendedName>
</protein>
<proteinExistence type="predicted"/>
<feature type="region of interest" description="Disordered" evidence="2">
    <location>
        <begin position="78"/>
        <end position="152"/>
    </location>
</feature>
<evidence type="ECO:0000313" key="4">
    <source>
        <dbReference type="Proteomes" id="UP001255416"/>
    </source>
</evidence>
<comment type="caution">
    <text evidence="3">The sequence shown here is derived from an EMBL/GenBank/DDBJ whole genome shotgun (WGS) entry which is preliminary data.</text>
</comment>
<reference evidence="4" key="1">
    <citation type="submission" date="2023-05" db="EMBL/GenBank/DDBJ databases">
        <title>Sedimentitalea sp. nov. JM2-8.</title>
        <authorList>
            <person name="Huang J."/>
        </authorList>
    </citation>
    <scope>NUCLEOTIDE SEQUENCE [LARGE SCALE GENOMIC DNA]</scope>
    <source>
        <strain evidence="4">KHS03</strain>
    </source>
</reference>
<feature type="coiled-coil region" evidence="1">
    <location>
        <begin position="6"/>
        <end position="33"/>
    </location>
</feature>
<gene>
    <name evidence="3" type="ORF">QO231_24430</name>
</gene>
<dbReference type="Proteomes" id="UP001255416">
    <property type="component" value="Unassembled WGS sequence"/>
</dbReference>
<evidence type="ECO:0008006" key="5">
    <source>
        <dbReference type="Google" id="ProtNLM"/>
    </source>
</evidence>
<dbReference type="EMBL" id="JASMWN010000038">
    <property type="protein sequence ID" value="MDU9006976.1"/>
    <property type="molecule type" value="Genomic_DNA"/>
</dbReference>
<name>A0ABU3VLC6_9RHOB</name>
<keyword evidence="1" id="KW-0175">Coiled coil</keyword>
<evidence type="ECO:0000256" key="2">
    <source>
        <dbReference type="SAM" id="MobiDB-lite"/>
    </source>
</evidence>
<evidence type="ECO:0000256" key="1">
    <source>
        <dbReference type="SAM" id="Coils"/>
    </source>
</evidence>
<keyword evidence="4" id="KW-1185">Reference proteome</keyword>
<evidence type="ECO:0000313" key="3">
    <source>
        <dbReference type="EMBL" id="MDU9006976.1"/>
    </source>
</evidence>
<feature type="compositionally biased region" description="Polar residues" evidence="2">
    <location>
        <begin position="121"/>
        <end position="132"/>
    </location>
</feature>
<feature type="compositionally biased region" description="Gly residues" evidence="2">
    <location>
        <begin position="93"/>
        <end position="110"/>
    </location>
</feature>
<dbReference type="RefSeq" id="WP_316782438.1">
    <property type="nucleotide sequence ID" value="NZ_JASMWN010000038.1"/>
</dbReference>
<organism evidence="3 4">
    <name type="scientific">Sedimentitalea todarodis</name>
    <dbReference type="NCBI Taxonomy" id="1631240"/>
    <lineage>
        <taxon>Bacteria</taxon>
        <taxon>Pseudomonadati</taxon>
        <taxon>Pseudomonadota</taxon>
        <taxon>Alphaproteobacteria</taxon>
        <taxon>Rhodobacterales</taxon>
        <taxon>Paracoccaceae</taxon>
        <taxon>Sedimentitalea</taxon>
    </lineage>
</organism>
<sequence length="152" mass="16103">MADPNLEKLQRQYEQAKARLQSARARKAAKDRKLDARRKIILGGALIEKASRDPEVTRLLMSLVAGLARVQDRKAFEGWVPPAPAAPPEVEGKGSGSRGEADGTGSGLGTEEGARLDGRTSVASAVSETGAQDTEADGAVDPDVNVQMERQP</sequence>
<accession>A0ABU3VLC6</accession>